<dbReference type="PANTHER" id="PTHR39200">
    <property type="entry name" value="HYPOTHETICAL EXPORTED PROTEIN"/>
    <property type="match status" value="1"/>
</dbReference>
<reference evidence="3 4" key="1">
    <citation type="submission" date="2018-02" db="EMBL/GenBank/DDBJ databases">
        <title>Solimicrobium silvestre gen. nov., sp. nov., isolated from alpine forest soil.</title>
        <authorList>
            <person name="Margesin R."/>
            <person name="Albuquerque L."/>
            <person name="Zhang D.-C."/>
            <person name="Froufe H.J.C."/>
            <person name="Severino R."/>
            <person name="Roxo I."/>
            <person name="Egas C."/>
            <person name="Da Costa M.S."/>
        </authorList>
    </citation>
    <scope>NUCLEOTIDE SEQUENCE [LARGE SCALE GENOMIC DNA]</scope>
    <source>
        <strain evidence="3 4">S20-91</strain>
    </source>
</reference>
<evidence type="ECO:0000259" key="2">
    <source>
        <dbReference type="Pfam" id="PF10988"/>
    </source>
</evidence>
<dbReference type="EMBL" id="PUGF01000002">
    <property type="protein sequence ID" value="PRC94678.1"/>
    <property type="molecule type" value="Genomic_DNA"/>
</dbReference>
<accession>A0A2S9H3X8</accession>
<evidence type="ECO:0000313" key="4">
    <source>
        <dbReference type="Proteomes" id="UP000237839"/>
    </source>
</evidence>
<name>A0A2S9H3X8_9BURK</name>
<evidence type="ECO:0000256" key="1">
    <source>
        <dbReference type="SAM" id="SignalP"/>
    </source>
</evidence>
<gene>
    <name evidence="3" type="ORF">S2091_0681</name>
</gene>
<organism evidence="3 4">
    <name type="scientific">Solimicrobium silvestre</name>
    <dbReference type="NCBI Taxonomy" id="2099400"/>
    <lineage>
        <taxon>Bacteria</taxon>
        <taxon>Pseudomonadati</taxon>
        <taxon>Pseudomonadota</taxon>
        <taxon>Betaproteobacteria</taxon>
        <taxon>Burkholderiales</taxon>
        <taxon>Oxalobacteraceae</taxon>
        <taxon>Solimicrobium</taxon>
    </lineage>
</organism>
<keyword evidence="1" id="KW-0732">Signal</keyword>
<proteinExistence type="predicted"/>
<comment type="caution">
    <text evidence="3">The sequence shown here is derived from an EMBL/GenBank/DDBJ whole genome shotgun (WGS) entry which is preliminary data.</text>
</comment>
<dbReference type="AlphaFoldDB" id="A0A2S9H3X8"/>
<feature type="signal peptide" evidence="1">
    <location>
        <begin position="1"/>
        <end position="21"/>
    </location>
</feature>
<dbReference type="PANTHER" id="PTHR39200:SF1">
    <property type="entry name" value="AUTO-TRANSPORTER ADHESIN HEAD GIN DOMAIN-CONTAINING PROTEIN-RELATED"/>
    <property type="match status" value="1"/>
</dbReference>
<dbReference type="RefSeq" id="WP_165794897.1">
    <property type="nucleotide sequence ID" value="NZ_PUGF01000002.1"/>
</dbReference>
<keyword evidence="4" id="KW-1185">Reference proteome</keyword>
<sequence>MKKITHIIIWALAFISSAALAQTKEVRNVDKFTKITSTVSGNIYLKQGSPQKVELEGKADILADIETEVSRGKLTIRKKGSGYSWGWHKENPLNVYITVENIEALNMSGSGNLVGQTKFTGNNVDLTVSGSGALQAEMELTGAVDVDLSGSGDINLKGKFQNLKNEVSGSGDVVLSVIVANQVDFDISGSGKIKASGTAQNVKASISGSGNLYATNLVTDKYRVHISGSGDAAIDVNGDLDAGTSGSGDVTYRGNPSHVITHNSGSGSVRKIE</sequence>
<feature type="chain" id="PRO_5015461031" description="Putative auto-transporter adhesin head GIN domain-containing protein" evidence="1">
    <location>
        <begin position="22"/>
        <end position="273"/>
    </location>
</feature>
<dbReference type="InterPro" id="IPR021255">
    <property type="entry name" value="DUF2807"/>
</dbReference>
<protein>
    <recommendedName>
        <fullName evidence="2">Putative auto-transporter adhesin head GIN domain-containing protein</fullName>
    </recommendedName>
</protein>
<dbReference type="Proteomes" id="UP000237839">
    <property type="component" value="Unassembled WGS sequence"/>
</dbReference>
<feature type="domain" description="Putative auto-transporter adhesin head GIN" evidence="2">
    <location>
        <begin position="31"/>
        <end position="173"/>
    </location>
</feature>
<dbReference type="Gene3D" id="2.160.20.120">
    <property type="match status" value="2"/>
</dbReference>
<evidence type="ECO:0000313" key="3">
    <source>
        <dbReference type="EMBL" id="PRC94678.1"/>
    </source>
</evidence>
<dbReference type="Pfam" id="PF10988">
    <property type="entry name" value="DUF2807"/>
    <property type="match status" value="1"/>
</dbReference>